<evidence type="ECO:0000256" key="2">
    <source>
        <dbReference type="ARBA" id="ARBA00022728"/>
    </source>
</evidence>
<keyword evidence="4" id="KW-0694">RNA-binding</keyword>
<evidence type="ECO:0000256" key="1">
    <source>
        <dbReference type="ARBA" id="ARBA00022664"/>
    </source>
</evidence>
<evidence type="ECO:0000313" key="7">
    <source>
        <dbReference type="EMBL" id="KAL1565911.1"/>
    </source>
</evidence>
<dbReference type="InterPro" id="IPR035979">
    <property type="entry name" value="RBD_domain_sf"/>
</dbReference>
<protein>
    <submittedName>
        <fullName evidence="7">Serine/arginine-rich splicing factor RS31-like isoform X1</fullName>
    </submittedName>
</protein>
<reference evidence="7 8" key="1">
    <citation type="submission" date="2024-06" db="EMBL/GenBank/DDBJ databases">
        <title>A chromosome level genome sequence of Diviner's sage (Salvia divinorum).</title>
        <authorList>
            <person name="Ford S.A."/>
            <person name="Ro D.-K."/>
            <person name="Ness R.W."/>
            <person name="Phillips M.A."/>
        </authorList>
    </citation>
    <scope>NUCLEOTIDE SEQUENCE [LARGE SCALE GENOMIC DNA]</scope>
    <source>
        <strain evidence="7">SAF-2024a</strain>
        <tissue evidence="7">Leaf</tissue>
    </source>
</reference>
<dbReference type="GO" id="GO:0005681">
    <property type="term" value="C:spliceosomal complex"/>
    <property type="evidence" value="ECO:0007669"/>
    <property type="project" value="UniProtKB-KW"/>
</dbReference>
<dbReference type="InterPro" id="IPR012677">
    <property type="entry name" value="Nucleotide-bd_a/b_plait_sf"/>
</dbReference>
<evidence type="ECO:0000256" key="3">
    <source>
        <dbReference type="ARBA" id="ARBA00023187"/>
    </source>
</evidence>
<feature type="region of interest" description="Disordered" evidence="5">
    <location>
        <begin position="182"/>
        <end position="214"/>
    </location>
</feature>
<dbReference type="PROSITE" id="PS50102">
    <property type="entry name" value="RRM"/>
    <property type="match status" value="2"/>
</dbReference>
<dbReference type="Proteomes" id="UP001567538">
    <property type="component" value="Unassembled WGS sequence"/>
</dbReference>
<feature type="domain" description="RRM" evidence="6">
    <location>
        <begin position="2"/>
        <end position="89"/>
    </location>
</feature>
<name>A0ABD1IB31_SALDI</name>
<dbReference type="GO" id="GO:0006397">
    <property type="term" value="P:mRNA processing"/>
    <property type="evidence" value="ECO:0007669"/>
    <property type="project" value="UniProtKB-KW"/>
</dbReference>
<evidence type="ECO:0000256" key="5">
    <source>
        <dbReference type="SAM" id="MobiDB-lite"/>
    </source>
</evidence>
<dbReference type="Gene3D" id="3.30.70.330">
    <property type="match status" value="2"/>
</dbReference>
<dbReference type="InterPro" id="IPR050907">
    <property type="entry name" value="SRSF"/>
</dbReference>
<proteinExistence type="predicted"/>
<feature type="region of interest" description="Disordered" evidence="5">
    <location>
        <begin position="387"/>
        <end position="448"/>
    </location>
</feature>
<feature type="compositionally biased region" description="Basic and acidic residues" evidence="5">
    <location>
        <begin position="434"/>
        <end position="448"/>
    </location>
</feature>
<dbReference type="SMART" id="SM00360">
    <property type="entry name" value="RRM"/>
    <property type="match status" value="2"/>
</dbReference>
<keyword evidence="2" id="KW-0747">Spliceosome</keyword>
<dbReference type="AlphaFoldDB" id="A0ABD1IB31"/>
<keyword evidence="3" id="KW-0508">mRNA splicing</keyword>
<keyword evidence="8" id="KW-1185">Reference proteome</keyword>
<dbReference type="EMBL" id="JBEAFC010000002">
    <property type="protein sequence ID" value="KAL1565911.1"/>
    <property type="molecule type" value="Genomic_DNA"/>
</dbReference>
<dbReference type="SUPFAM" id="SSF54928">
    <property type="entry name" value="RNA-binding domain, RBD"/>
    <property type="match status" value="1"/>
</dbReference>
<evidence type="ECO:0000259" key="6">
    <source>
        <dbReference type="PROSITE" id="PS50102"/>
    </source>
</evidence>
<keyword evidence="1" id="KW-0507">mRNA processing</keyword>
<dbReference type="GO" id="GO:0003723">
    <property type="term" value="F:RNA binding"/>
    <property type="evidence" value="ECO:0007669"/>
    <property type="project" value="UniProtKB-UniRule"/>
</dbReference>
<accession>A0ABD1IB31</accession>
<dbReference type="PANTHER" id="PTHR23147">
    <property type="entry name" value="SERINE/ARGININE RICH SPLICING FACTOR"/>
    <property type="match status" value="1"/>
</dbReference>
<dbReference type="InterPro" id="IPR000504">
    <property type="entry name" value="RRM_dom"/>
</dbReference>
<feature type="domain" description="RRM" evidence="6">
    <location>
        <begin position="106"/>
        <end position="177"/>
    </location>
</feature>
<sequence length="448" mass="50490">MWPVFCRNYESQTQQSDLNDLFSTYGRIESIAMKRGCMPWKKIRRFLVPVGFAFVNFEEKKDAEAAISGLDGTLFGHDGRRLMVRWGIGENRRHHDGSESNARQTRTLFVTNFDLICIRAHDIRRHFECYGRVRDVRMLRNFAFVEFENQEDATKALERAHKSKILGKVICVDYALPANGRHRNDASSSSAHRHGRESPDYGLAQGPNYYRSGGPSNPRAMIPYHARANPVYDTYMVPSFPTVGILDRARASPVYDTQEGPSNPRARIPDCVRASPVYGTYIVPSFPTVGILDPAHASPVYDTHEGPSNPRARIPDPVRASPVYDTYKYPSNPTVRILNRARDTHEGPSNLRARIPDRVRASPVYETYKVPSFPTVRILDRARASPVYDTHKGPSNPRARIPDRLRASPVCDSDTGSSNPRAKTPGRSRSPVPSRDHDEKVESSSRNG</sequence>
<gene>
    <name evidence="7" type="ORF">AAHA92_01585</name>
</gene>
<evidence type="ECO:0000313" key="8">
    <source>
        <dbReference type="Proteomes" id="UP001567538"/>
    </source>
</evidence>
<dbReference type="GO" id="GO:0008380">
    <property type="term" value="P:RNA splicing"/>
    <property type="evidence" value="ECO:0007669"/>
    <property type="project" value="UniProtKB-KW"/>
</dbReference>
<dbReference type="Pfam" id="PF00076">
    <property type="entry name" value="RRM_1"/>
    <property type="match status" value="2"/>
</dbReference>
<comment type="caution">
    <text evidence="7">The sequence shown here is derived from an EMBL/GenBank/DDBJ whole genome shotgun (WGS) entry which is preliminary data.</text>
</comment>
<evidence type="ECO:0000256" key="4">
    <source>
        <dbReference type="PROSITE-ProRule" id="PRU00176"/>
    </source>
</evidence>
<organism evidence="7 8">
    <name type="scientific">Salvia divinorum</name>
    <name type="common">Maria pastora</name>
    <name type="synonym">Diviner's sage</name>
    <dbReference type="NCBI Taxonomy" id="28513"/>
    <lineage>
        <taxon>Eukaryota</taxon>
        <taxon>Viridiplantae</taxon>
        <taxon>Streptophyta</taxon>
        <taxon>Embryophyta</taxon>
        <taxon>Tracheophyta</taxon>
        <taxon>Spermatophyta</taxon>
        <taxon>Magnoliopsida</taxon>
        <taxon>eudicotyledons</taxon>
        <taxon>Gunneridae</taxon>
        <taxon>Pentapetalae</taxon>
        <taxon>asterids</taxon>
        <taxon>lamiids</taxon>
        <taxon>Lamiales</taxon>
        <taxon>Lamiaceae</taxon>
        <taxon>Nepetoideae</taxon>
        <taxon>Mentheae</taxon>
        <taxon>Salviinae</taxon>
        <taxon>Salvia</taxon>
        <taxon>Salvia subgen. Calosphace</taxon>
    </lineage>
</organism>